<keyword evidence="7" id="KW-0862">Zinc</keyword>
<evidence type="ECO:0000256" key="4">
    <source>
        <dbReference type="ARBA" id="ARBA00022737"/>
    </source>
</evidence>
<dbReference type="Pfam" id="PF26112">
    <property type="entry name" value="UBA_RNF216"/>
    <property type="match status" value="1"/>
</dbReference>
<evidence type="ECO:0000256" key="7">
    <source>
        <dbReference type="ARBA" id="ARBA00022833"/>
    </source>
</evidence>
<evidence type="ECO:0000313" key="11">
    <source>
        <dbReference type="EMBL" id="KAF2013050.1"/>
    </source>
</evidence>
<dbReference type="RefSeq" id="XP_033381389.1">
    <property type="nucleotide sequence ID" value="XM_033528775.1"/>
</dbReference>
<evidence type="ECO:0000256" key="9">
    <source>
        <dbReference type="SAM" id="Phobius"/>
    </source>
</evidence>
<keyword evidence="9" id="KW-0472">Membrane</keyword>
<protein>
    <recommendedName>
        <fullName evidence="10">RING-type domain-containing protein</fullName>
    </recommendedName>
</protein>
<dbReference type="AlphaFoldDB" id="A0A6A5XJY2"/>
<keyword evidence="9" id="KW-1133">Transmembrane helix</keyword>
<dbReference type="GO" id="GO:0016740">
    <property type="term" value="F:transferase activity"/>
    <property type="evidence" value="ECO:0007669"/>
    <property type="project" value="UniProtKB-KW"/>
</dbReference>
<evidence type="ECO:0000256" key="5">
    <source>
        <dbReference type="ARBA" id="ARBA00022771"/>
    </source>
</evidence>
<accession>A0A6A5XJY2</accession>
<feature type="domain" description="RING-type" evidence="10">
    <location>
        <begin position="277"/>
        <end position="586"/>
    </location>
</feature>
<sequence>MSSVFASIVRPGRPPRANSNHTNASADILQPPSPETVAADADEPDLRELNASLQALIEIFPDIQPEVFREMLQSFSEDSRLQVVTETLMKHRKKWVRGRYRMPAEQEEQQEAAHQYKYRDADQQKDTRGIPLALEDTFRSKAYREAAKEALYHEFKGLRHSTVKAVLAEYNWGYSQARPTLLTLSSSSWRSSITNFFMRRKAPSAKDHPHVVWTTLDAKNGQQKIPLLVKTRSRELDHELYQTLIAPELEKQRIEQISLDRELALKLNEETAEELEEMYDCECCFIPNTLDQMSTCDMDGHYICFRCIRFAINAALYDQGWARNMNTELGTLRCIAPITDGTDDCTGCVPLSFVRRALLEETDGQDTLHKLDERFSSEALLKSQLPLLHCPFCSYAEVDELALPGNNLLRGLRLKRRPLLLAVPLLELFCFEIFRVVLQVLILLVSLIVLMNYLLPTPFSFLRPLKSSIRQIHLRRRGLRFQCLSPQCGRYSCVSCSAPWHDPHVCYSSQLESLRATLDRATTDAIKRTCPKCNLGFVKLEGCNKLVCLCGYVMCYVCREGLGSQGYTHFCQHFRDTPGRPCAECNKCDLYRVEDDDLAVARAKEVAAAAWWEKQGNTTGKDLQREVAGELKVYQDRSTKSILRFWRNWEVWLEKLIEALVV</sequence>
<gene>
    <name evidence="11" type="ORF">BU24DRAFT_425614</name>
</gene>
<dbReference type="InterPro" id="IPR051628">
    <property type="entry name" value="LUBAC_E3_Ligases"/>
</dbReference>
<keyword evidence="4" id="KW-0677">Repeat</keyword>
<evidence type="ECO:0000256" key="3">
    <source>
        <dbReference type="ARBA" id="ARBA00022723"/>
    </source>
</evidence>
<dbReference type="Gene3D" id="1.20.120.1750">
    <property type="match status" value="1"/>
</dbReference>
<proteinExistence type="predicted"/>
<dbReference type="InterPro" id="IPR044066">
    <property type="entry name" value="TRIAD_supradom"/>
</dbReference>
<dbReference type="InterPro" id="IPR047546">
    <property type="entry name" value="Rcat_RBR_RNF216"/>
</dbReference>
<dbReference type="SUPFAM" id="SSF57850">
    <property type="entry name" value="RING/U-box"/>
    <property type="match status" value="1"/>
</dbReference>
<dbReference type="CDD" id="cd20353">
    <property type="entry name" value="Rcat_RBR_RNF216"/>
    <property type="match status" value="1"/>
</dbReference>
<dbReference type="InterPro" id="IPR047544">
    <property type="entry name" value="RING-HC_RBR_RNF216"/>
</dbReference>
<reference evidence="11" key="1">
    <citation type="journal article" date="2020" name="Stud. Mycol.">
        <title>101 Dothideomycetes genomes: a test case for predicting lifestyles and emergence of pathogens.</title>
        <authorList>
            <person name="Haridas S."/>
            <person name="Albert R."/>
            <person name="Binder M."/>
            <person name="Bloem J."/>
            <person name="Labutti K."/>
            <person name="Salamov A."/>
            <person name="Andreopoulos B."/>
            <person name="Baker S."/>
            <person name="Barry K."/>
            <person name="Bills G."/>
            <person name="Bluhm B."/>
            <person name="Cannon C."/>
            <person name="Castanera R."/>
            <person name="Culley D."/>
            <person name="Daum C."/>
            <person name="Ezra D."/>
            <person name="Gonzalez J."/>
            <person name="Henrissat B."/>
            <person name="Kuo A."/>
            <person name="Liang C."/>
            <person name="Lipzen A."/>
            <person name="Lutzoni F."/>
            <person name="Magnuson J."/>
            <person name="Mondo S."/>
            <person name="Nolan M."/>
            <person name="Ohm R."/>
            <person name="Pangilinan J."/>
            <person name="Park H.-J."/>
            <person name="Ramirez L."/>
            <person name="Alfaro M."/>
            <person name="Sun H."/>
            <person name="Tritt A."/>
            <person name="Yoshinaga Y."/>
            <person name="Zwiers L.-H."/>
            <person name="Turgeon B."/>
            <person name="Goodwin S."/>
            <person name="Spatafora J."/>
            <person name="Crous P."/>
            <person name="Grigoriev I."/>
        </authorList>
    </citation>
    <scope>NUCLEOTIDE SEQUENCE</scope>
    <source>
        <strain evidence="11">CBS 175.79</strain>
    </source>
</reference>
<evidence type="ECO:0000256" key="8">
    <source>
        <dbReference type="SAM" id="MobiDB-lite"/>
    </source>
</evidence>
<evidence type="ECO:0000256" key="6">
    <source>
        <dbReference type="ARBA" id="ARBA00022786"/>
    </source>
</evidence>
<evidence type="ECO:0000259" key="10">
    <source>
        <dbReference type="PROSITE" id="PS51873"/>
    </source>
</evidence>
<keyword evidence="12" id="KW-1185">Reference proteome</keyword>
<dbReference type="PROSITE" id="PS51873">
    <property type="entry name" value="TRIAD"/>
    <property type="match status" value="1"/>
</dbReference>
<evidence type="ECO:0000256" key="2">
    <source>
        <dbReference type="ARBA" id="ARBA00022679"/>
    </source>
</evidence>
<organism evidence="11 12">
    <name type="scientific">Aaosphaeria arxii CBS 175.79</name>
    <dbReference type="NCBI Taxonomy" id="1450172"/>
    <lineage>
        <taxon>Eukaryota</taxon>
        <taxon>Fungi</taxon>
        <taxon>Dikarya</taxon>
        <taxon>Ascomycota</taxon>
        <taxon>Pezizomycotina</taxon>
        <taxon>Dothideomycetes</taxon>
        <taxon>Pleosporomycetidae</taxon>
        <taxon>Pleosporales</taxon>
        <taxon>Pleosporales incertae sedis</taxon>
        <taxon>Aaosphaeria</taxon>
    </lineage>
</organism>
<evidence type="ECO:0000313" key="12">
    <source>
        <dbReference type="Proteomes" id="UP000799778"/>
    </source>
</evidence>
<keyword evidence="5" id="KW-0863">Zinc-finger</keyword>
<keyword evidence="6" id="KW-0833">Ubl conjugation pathway</keyword>
<keyword evidence="9" id="KW-0812">Transmembrane</keyword>
<dbReference type="PANTHER" id="PTHR22770">
    <property type="entry name" value="UBIQUITIN CONJUGATING ENZYME 7 INTERACTING PROTEIN-RELATED"/>
    <property type="match status" value="1"/>
</dbReference>
<feature type="transmembrane region" description="Helical" evidence="9">
    <location>
        <begin position="418"/>
        <end position="434"/>
    </location>
</feature>
<dbReference type="Pfam" id="PF26200">
    <property type="entry name" value="Rcat_RNF216"/>
    <property type="match status" value="1"/>
</dbReference>
<evidence type="ECO:0000256" key="1">
    <source>
        <dbReference type="ARBA" id="ARBA00004906"/>
    </source>
</evidence>
<feature type="transmembrane region" description="Helical" evidence="9">
    <location>
        <begin position="440"/>
        <end position="462"/>
    </location>
</feature>
<dbReference type="PANTHER" id="PTHR22770:SF42">
    <property type="entry name" value="FINGER PROTEIN (ZIN), PUTATIVE (AFU_ORTHOLOGUE AFUA_4G03910)-RELATED"/>
    <property type="match status" value="1"/>
</dbReference>
<dbReference type="EMBL" id="ML978072">
    <property type="protein sequence ID" value="KAF2013050.1"/>
    <property type="molecule type" value="Genomic_DNA"/>
</dbReference>
<dbReference type="Proteomes" id="UP000799778">
    <property type="component" value="Unassembled WGS sequence"/>
</dbReference>
<keyword evidence="2" id="KW-0808">Transferase</keyword>
<name>A0A6A5XJY2_9PLEO</name>
<dbReference type="OrthoDB" id="10009520at2759"/>
<keyword evidence="3" id="KW-0479">Metal-binding</keyword>
<dbReference type="GeneID" id="54286172"/>
<feature type="region of interest" description="Disordered" evidence="8">
    <location>
        <begin position="1"/>
        <end position="39"/>
    </location>
</feature>
<comment type="pathway">
    <text evidence="1">Protein modification; protein ubiquitination.</text>
</comment>
<dbReference type="GO" id="GO:0008270">
    <property type="term" value="F:zinc ion binding"/>
    <property type="evidence" value="ECO:0007669"/>
    <property type="project" value="UniProtKB-KW"/>
</dbReference>
<dbReference type="Pfam" id="PF26191">
    <property type="entry name" value="RING-HC_RBR_RNF216"/>
    <property type="match status" value="1"/>
</dbReference>
<dbReference type="InterPro" id="IPR058758">
    <property type="entry name" value="UBA_RNF216"/>
</dbReference>